<proteinExistence type="predicted"/>
<dbReference type="AlphaFoldDB" id="A0A8S1LF98"/>
<organism evidence="2 3">
    <name type="scientific">Paramecium primaurelia</name>
    <dbReference type="NCBI Taxonomy" id="5886"/>
    <lineage>
        <taxon>Eukaryota</taxon>
        <taxon>Sar</taxon>
        <taxon>Alveolata</taxon>
        <taxon>Ciliophora</taxon>
        <taxon>Intramacronucleata</taxon>
        <taxon>Oligohymenophorea</taxon>
        <taxon>Peniculida</taxon>
        <taxon>Parameciidae</taxon>
        <taxon>Paramecium</taxon>
    </lineage>
</organism>
<dbReference type="Proteomes" id="UP000688137">
    <property type="component" value="Unassembled WGS sequence"/>
</dbReference>
<feature type="repeat" description="WD" evidence="1">
    <location>
        <begin position="33"/>
        <end position="64"/>
    </location>
</feature>
<dbReference type="InterPro" id="IPR001680">
    <property type="entry name" value="WD40_rpt"/>
</dbReference>
<dbReference type="PANTHER" id="PTHR19920">
    <property type="entry name" value="WD40 PROTEIN CIAO1"/>
    <property type="match status" value="1"/>
</dbReference>
<keyword evidence="3" id="KW-1185">Reference proteome</keyword>
<dbReference type="EMBL" id="CAJJDM010000031">
    <property type="protein sequence ID" value="CAD8061544.1"/>
    <property type="molecule type" value="Genomic_DNA"/>
</dbReference>
<sequence length="111" mass="12996">MKRSDHFISGSTDSSMIIWARNQNGLWICQQKFNGHTSNIECFLLNNNENIIISGSNDSKIKFWYKSNEWLCYQTITDHTSTVLGLISNDQKINLYLVDRILLYLYLKNQN</sequence>
<comment type="caution">
    <text evidence="2">The sequence shown here is derived from an EMBL/GenBank/DDBJ whole genome shotgun (WGS) entry which is preliminary data.</text>
</comment>
<accession>A0A8S1LF98</accession>
<dbReference type="PANTHER" id="PTHR19920:SF0">
    <property type="entry name" value="CYTOSOLIC IRON-SULFUR PROTEIN ASSEMBLY PROTEIN CIAO1-RELATED"/>
    <property type="match status" value="1"/>
</dbReference>
<dbReference type="SMART" id="SM00320">
    <property type="entry name" value="WD40"/>
    <property type="match status" value="1"/>
</dbReference>
<gene>
    <name evidence="2" type="ORF">PPRIM_AZ9-3.1.T0320008</name>
</gene>
<name>A0A8S1LF98_PARPR</name>
<evidence type="ECO:0000313" key="2">
    <source>
        <dbReference type="EMBL" id="CAD8061544.1"/>
    </source>
</evidence>
<evidence type="ECO:0000256" key="1">
    <source>
        <dbReference type="PROSITE-ProRule" id="PRU00221"/>
    </source>
</evidence>
<dbReference type="Pfam" id="PF00400">
    <property type="entry name" value="WD40"/>
    <property type="match status" value="1"/>
</dbReference>
<dbReference type="PROSITE" id="PS50082">
    <property type="entry name" value="WD_REPEATS_2"/>
    <property type="match status" value="1"/>
</dbReference>
<dbReference type="GO" id="GO:0097361">
    <property type="term" value="C:cytosolic [4Fe-4S] assembly targeting complex"/>
    <property type="evidence" value="ECO:0007669"/>
    <property type="project" value="TreeGrafter"/>
</dbReference>
<evidence type="ECO:0000313" key="3">
    <source>
        <dbReference type="Proteomes" id="UP000688137"/>
    </source>
</evidence>
<dbReference type="PROSITE" id="PS50294">
    <property type="entry name" value="WD_REPEATS_REGION"/>
    <property type="match status" value="1"/>
</dbReference>
<dbReference type="GO" id="GO:0016226">
    <property type="term" value="P:iron-sulfur cluster assembly"/>
    <property type="evidence" value="ECO:0007669"/>
    <property type="project" value="TreeGrafter"/>
</dbReference>
<protein>
    <submittedName>
        <fullName evidence="2">Uncharacterized protein</fullName>
    </submittedName>
</protein>
<reference evidence="2" key="1">
    <citation type="submission" date="2021-01" db="EMBL/GenBank/DDBJ databases">
        <authorList>
            <consortium name="Genoscope - CEA"/>
            <person name="William W."/>
        </authorList>
    </citation>
    <scope>NUCLEOTIDE SEQUENCE</scope>
</reference>
<dbReference type="OMA" id="TSNIECF"/>
<keyword evidence="1" id="KW-0853">WD repeat</keyword>